<keyword evidence="2" id="KW-1185">Reference proteome</keyword>
<comment type="caution">
    <text evidence="1">The sequence shown here is derived from an EMBL/GenBank/DDBJ whole genome shotgun (WGS) entry which is preliminary data.</text>
</comment>
<organism evidence="1 2">
    <name type="scientific">Christensenella hongkongensis</name>
    <dbReference type="NCBI Taxonomy" id="270498"/>
    <lineage>
        <taxon>Bacteria</taxon>
        <taxon>Bacillati</taxon>
        <taxon>Bacillota</taxon>
        <taxon>Clostridia</taxon>
        <taxon>Christensenellales</taxon>
        <taxon>Christensenellaceae</taxon>
        <taxon>Christensenella</taxon>
    </lineage>
</organism>
<protein>
    <submittedName>
        <fullName evidence="1">Uncharacterized protein</fullName>
    </submittedName>
</protein>
<dbReference type="STRING" id="270498.CHK_1694"/>
<accession>A0A0M2NF00</accession>
<dbReference type="AlphaFoldDB" id="A0A0M2NF00"/>
<dbReference type="OrthoDB" id="2087208at2"/>
<dbReference type="Proteomes" id="UP000034076">
    <property type="component" value="Unassembled WGS sequence"/>
</dbReference>
<dbReference type="EMBL" id="LAYJ01000101">
    <property type="protein sequence ID" value="KKI50768.1"/>
    <property type="molecule type" value="Genomic_DNA"/>
</dbReference>
<evidence type="ECO:0000313" key="1">
    <source>
        <dbReference type="EMBL" id="KKI50768.1"/>
    </source>
</evidence>
<name>A0A0M2NF00_9FIRM</name>
<dbReference type="RefSeq" id="WP_046443565.1">
    <property type="nucleotide sequence ID" value="NZ_CAUERS010000066.1"/>
</dbReference>
<gene>
    <name evidence="1" type="ORF">CHK_1694</name>
</gene>
<reference evidence="1 2" key="1">
    <citation type="submission" date="2015-04" db="EMBL/GenBank/DDBJ databases">
        <title>Draft genome sequence of bacteremic isolate Catabacter hongkongensis type strain HKU16T.</title>
        <authorList>
            <person name="Lau S.K."/>
            <person name="Teng J.L."/>
            <person name="Huang Y."/>
            <person name="Curreem S.O."/>
            <person name="Tsui S.K."/>
            <person name="Woo P.C."/>
        </authorList>
    </citation>
    <scope>NUCLEOTIDE SEQUENCE [LARGE SCALE GENOMIC DNA]</scope>
    <source>
        <strain evidence="1 2">HKU16</strain>
    </source>
</reference>
<sequence length="81" mass="9374">MKENNNGEAEREMLRELDEKMRLFAKEREKLNQMSSSRIALGKPLTDGELLKQNEMCGGIGIDIMKLQELLNEDEGEQFEE</sequence>
<proteinExistence type="predicted"/>
<evidence type="ECO:0000313" key="2">
    <source>
        <dbReference type="Proteomes" id="UP000034076"/>
    </source>
</evidence>